<dbReference type="SUPFAM" id="SSF53335">
    <property type="entry name" value="S-adenosyl-L-methionine-dependent methyltransferases"/>
    <property type="match status" value="1"/>
</dbReference>
<dbReference type="GO" id="GO:0009383">
    <property type="term" value="F:rRNA (cytosine-C5-)-methyltransferase activity"/>
    <property type="evidence" value="ECO:0007669"/>
    <property type="project" value="TreeGrafter"/>
</dbReference>
<dbReference type="Pfam" id="PF01189">
    <property type="entry name" value="Methyltr_RsmB-F"/>
    <property type="match status" value="2"/>
</dbReference>
<keyword evidence="7 14" id="KW-0489">Methyltransferase</keyword>
<dbReference type="InterPro" id="IPR001678">
    <property type="entry name" value="MeTrfase_RsmB-F_NOP2_dom"/>
</dbReference>
<dbReference type="GO" id="GO:0003723">
    <property type="term" value="F:RNA binding"/>
    <property type="evidence" value="ECO:0007669"/>
    <property type="project" value="UniProtKB-UniRule"/>
</dbReference>
<dbReference type="InterPro" id="IPR049560">
    <property type="entry name" value="MeTrfase_RsmB-F_NOP2_cat"/>
</dbReference>
<comment type="similarity">
    <text evidence="3 14">Belongs to the class I-like SAM-binding methyltransferase superfamily. RsmB/NOP family.</text>
</comment>
<keyword evidence="8 14" id="KW-0808">Transferase</keyword>
<feature type="binding site" evidence="14">
    <location>
        <position position="304"/>
    </location>
    <ligand>
        <name>S-adenosyl-L-methionine</name>
        <dbReference type="ChEBI" id="CHEBI:59789"/>
    </ligand>
</feature>
<feature type="binding site" evidence="14">
    <location>
        <position position="347"/>
    </location>
    <ligand>
        <name>S-adenosyl-L-methionine</name>
        <dbReference type="ChEBI" id="CHEBI:59789"/>
    </ligand>
</feature>
<dbReference type="Gene3D" id="1.10.287.730">
    <property type="entry name" value="Helix hairpin bin"/>
    <property type="match status" value="1"/>
</dbReference>
<dbReference type="Gene3D" id="1.10.940.10">
    <property type="entry name" value="NusB-like"/>
    <property type="match status" value="1"/>
</dbReference>
<dbReference type="InterPro" id="IPR023267">
    <property type="entry name" value="RCMT"/>
</dbReference>
<comment type="subcellular location">
    <subcellularLocation>
        <location evidence="2">Cytoplasm</location>
    </subcellularLocation>
</comment>
<dbReference type="AlphaFoldDB" id="A0A7V2WUF7"/>
<feature type="binding site" evidence="14">
    <location>
        <position position="273"/>
    </location>
    <ligand>
        <name>S-adenosyl-L-methionine</name>
        <dbReference type="ChEBI" id="CHEBI:59789"/>
    </ligand>
</feature>
<organism evidence="16">
    <name type="scientific">Leucothrix mucor</name>
    <dbReference type="NCBI Taxonomy" id="45248"/>
    <lineage>
        <taxon>Bacteria</taxon>
        <taxon>Pseudomonadati</taxon>
        <taxon>Pseudomonadota</taxon>
        <taxon>Gammaproteobacteria</taxon>
        <taxon>Thiotrichales</taxon>
        <taxon>Thiotrichaceae</taxon>
        <taxon>Leucothrix</taxon>
    </lineage>
</organism>
<name>A0A7V2WUF7_LEUMU</name>
<protein>
    <recommendedName>
        <fullName evidence="4">16S rRNA (cytosine(967)-C(5))-methyltransferase</fullName>
        <ecNumber evidence="4">2.1.1.176</ecNumber>
    </recommendedName>
    <alternativeName>
        <fullName evidence="11">16S rRNA m5C967 methyltransferase</fullName>
    </alternativeName>
    <alternativeName>
        <fullName evidence="12">rRNA (cytosine-C(5)-)-methyltransferase RsmB</fullName>
    </alternativeName>
</protein>
<dbReference type="PANTHER" id="PTHR22807:SF61">
    <property type="entry name" value="NOL1_NOP2_SUN FAMILY PROTEIN _ ANTITERMINATION NUSB DOMAIN-CONTAINING PROTEIN"/>
    <property type="match status" value="1"/>
</dbReference>
<dbReference type="PROSITE" id="PS51686">
    <property type="entry name" value="SAM_MT_RSMB_NOP"/>
    <property type="match status" value="1"/>
</dbReference>
<dbReference type="Pfam" id="PF01029">
    <property type="entry name" value="NusB"/>
    <property type="match status" value="1"/>
</dbReference>
<dbReference type="InterPro" id="IPR054728">
    <property type="entry name" value="RsmB-like_ferredoxin"/>
</dbReference>
<keyword evidence="10 14" id="KW-0694">RNA-binding</keyword>
<dbReference type="FunFam" id="3.30.70.1170:FF:000002">
    <property type="entry name" value="Ribosomal RNA small subunit methyltransferase B"/>
    <property type="match status" value="1"/>
</dbReference>
<evidence type="ECO:0000256" key="1">
    <source>
        <dbReference type="ARBA" id="ARBA00002724"/>
    </source>
</evidence>
<evidence type="ECO:0000256" key="4">
    <source>
        <dbReference type="ARBA" id="ARBA00012140"/>
    </source>
</evidence>
<keyword evidence="6" id="KW-0698">rRNA processing</keyword>
<evidence type="ECO:0000313" key="16">
    <source>
        <dbReference type="EMBL" id="HFC91744.1"/>
    </source>
</evidence>
<dbReference type="InterPro" id="IPR018314">
    <property type="entry name" value="RsmB/NOL1/NOP2-like_CS"/>
</dbReference>
<dbReference type="InterPro" id="IPR006027">
    <property type="entry name" value="NusB_RsmB_TIM44"/>
</dbReference>
<dbReference type="EMBL" id="DRMS01000121">
    <property type="protein sequence ID" value="HFC91744.1"/>
    <property type="molecule type" value="Genomic_DNA"/>
</dbReference>
<keyword evidence="5" id="KW-0963">Cytoplasm</keyword>
<evidence type="ECO:0000256" key="11">
    <source>
        <dbReference type="ARBA" id="ARBA00030399"/>
    </source>
</evidence>
<dbReference type="Gene3D" id="3.30.70.1170">
    <property type="entry name" value="Sun protein, domain 3"/>
    <property type="match status" value="1"/>
</dbReference>
<evidence type="ECO:0000256" key="2">
    <source>
        <dbReference type="ARBA" id="ARBA00004496"/>
    </source>
</evidence>
<sequence length="459" mass="51197">MNQTNPRLIATKILHSVIYQGESLSPLLADNEAAADPLVRDLCFGSLRWHERLSAALNELISKPLKNKDKDIECLLCIGLYQIIYQQTPDHAAVNETVATLKGLKKPWAKKLVNGVLRNFLRQQDALLEKIDKHDAVRYAFPEWLIGKIKKAWADDWQQIVSASNQRAPMVLRVNRLHQSQEDYCKKLNEAGIRATVSEVCDTAIILDKPVNVHELPHFNQGEVSVQDTAAQLAAGLLDLKPTMLVLDACAAPGGKTGHILENCQSLNVVAVDNSASRMPRVAENISRIFPALEAKIVEISNKDTNSEKIIEGGFDGENSNITLLVADAAKPEQWAKGLLFDRILLDAPCSATGVIRRHPDIKCLRRADDIKGLQQQQQQLLASLWAKLKPQGKLLYATCSILPDENEKQIATFIEQTEDAVIQDIETSWGHTLHYGRQIFPNELAMDGFYYALLKKKP</sequence>
<dbReference type="InterPro" id="IPR004573">
    <property type="entry name" value="rRNA_ssu_MeTfrase_B"/>
</dbReference>
<dbReference type="SUPFAM" id="SSF48013">
    <property type="entry name" value="NusB-like"/>
    <property type="match status" value="1"/>
</dbReference>
<dbReference type="NCBIfam" id="TIGR00563">
    <property type="entry name" value="rsmB"/>
    <property type="match status" value="1"/>
</dbReference>
<dbReference type="Proteomes" id="UP000885750">
    <property type="component" value="Unassembled WGS sequence"/>
</dbReference>
<evidence type="ECO:0000256" key="13">
    <source>
        <dbReference type="ARBA" id="ARBA00047283"/>
    </source>
</evidence>
<dbReference type="Pfam" id="PF22458">
    <property type="entry name" value="RsmF-B_ferredox"/>
    <property type="match status" value="1"/>
</dbReference>
<feature type="active site" description="Nucleophile" evidence="14">
    <location>
        <position position="400"/>
    </location>
</feature>
<dbReference type="PANTHER" id="PTHR22807">
    <property type="entry name" value="NOP2 YEAST -RELATED NOL1/NOP2/FMU SUN DOMAIN-CONTAINING"/>
    <property type="match status" value="1"/>
</dbReference>
<dbReference type="PRINTS" id="PR02008">
    <property type="entry name" value="RCMTFAMILY"/>
</dbReference>
<dbReference type="InterPro" id="IPR035926">
    <property type="entry name" value="NusB-like_sf"/>
</dbReference>
<evidence type="ECO:0000256" key="12">
    <source>
        <dbReference type="ARBA" id="ARBA00031088"/>
    </source>
</evidence>
<comment type="catalytic activity">
    <reaction evidence="13">
        <text>cytidine(967) in 16S rRNA + S-adenosyl-L-methionine = 5-methylcytidine(967) in 16S rRNA + S-adenosyl-L-homocysteine + H(+)</text>
        <dbReference type="Rhea" id="RHEA:42748"/>
        <dbReference type="Rhea" id="RHEA-COMP:10219"/>
        <dbReference type="Rhea" id="RHEA-COMP:10220"/>
        <dbReference type="ChEBI" id="CHEBI:15378"/>
        <dbReference type="ChEBI" id="CHEBI:57856"/>
        <dbReference type="ChEBI" id="CHEBI:59789"/>
        <dbReference type="ChEBI" id="CHEBI:74483"/>
        <dbReference type="ChEBI" id="CHEBI:82748"/>
        <dbReference type="EC" id="2.1.1.176"/>
    </reaction>
</comment>
<evidence type="ECO:0000256" key="14">
    <source>
        <dbReference type="PROSITE-ProRule" id="PRU01023"/>
    </source>
</evidence>
<feature type="binding site" evidence="14">
    <location>
        <begin position="250"/>
        <end position="256"/>
    </location>
    <ligand>
        <name>S-adenosyl-L-methionine</name>
        <dbReference type="ChEBI" id="CHEBI:59789"/>
    </ligand>
</feature>
<evidence type="ECO:0000256" key="8">
    <source>
        <dbReference type="ARBA" id="ARBA00022679"/>
    </source>
</evidence>
<dbReference type="InterPro" id="IPR029063">
    <property type="entry name" value="SAM-dependent_MTases_sf"/>
</dbReference>
<evidence type="ECO:0000256" key="9">
    <source>
        <dbReference type="ARBA" id="ARBA00022691"/>
    </source>
</evidence>
<dbReference type="GO" id="GO:0006355">
    <property type="term" value="P:regulation of DNA-templated transcription"/>
    <property type="evidence" value="ECO:0007669"/>
    <property type="project" value="InterPro"/>
</dbReference>
<keyword evidence="9 14" id="KW-0949">S-adenosyl-L-methionine</keyword>
<evidence type="ECO:0000256" key="5">
    <source>
        <dbReference type="ARBA" id="ARBA00022490"/>
    </source>
</evidence>
<dbReference type="GO" id="GO:0005829">
    <property type="term" value="C:cytosol"/>
    <property type="evidence" value="ECO:0007669"/>
    <property type="project" value="TreeGrafter"/>
</dbReference>
<evidence type="ECO:0000256" key="6">
    <source>
        <dbReference type="ARBA" id="ARBA00022552"/>
    </source>
</evidence>
<dbReference type="PROSITE" id="PS01153">
    <property type="entry name" value="NOL1_NOP2_SUN"/>
    <property type="match status" value="1"/>
</dbReference>
<evidence type="ECO:0000256" key="7">
    <source>
        <dbReference type="ARBA" id="ARBA00022603"/>
    </source>
</evidence>
<dbReference type="EC" id="2.1.1.176" evidence="4"/>
<dbReference type="Gene3D" id="3.40.50.150">
    <property type="entry name" value="Vaccinia Virus protein VP39"/>
    <property type="match status" value="1"/>
</dbReference>
<gene>
    <name evidence="16" type="primary">rsmB</name>
    <name evidence="16" type="ORF">ENJ51_02910</name>
</gene>
<evidence type="ECO:0000259" key="15">
    <source>
        <dbReference type="PROSITE" id="PS51686"/>
    </source>
</evidence>
<comment type="caution">
    <text evidence="16">The sequence shown here is derived from an EMBL/GenBank/DDBJ whole genome shotgun (WGS) entry which is preliminary data.</text>
</comment>
<reference evidence="16" key="1">
    <citation type="journal article" date="2020" name="mSystems">
        <title>Genome- and Community-Level Interaction Insights into Carbon Utilization and Element Cycling Functions of Hydrothermarchaeota in Hydrothermal Sediment.</title>
        <authorList>
            <person name="Zhou Z."/>
            <person name="Liu Y."/>
            <person name="Xu W."/>
            <person name="Pan J."/>
            <person name="Luo Z.H."/>
            <person name="Li M."/>
        </authorList>
    </citation>
    <scope>NUCLEOTIDE SEQUENCE [LARGE SCALE GENOMIC DNA]</scope>
    <source>
        <strain evidence="16">HyVt-493</strain>
    </source>
</reference>
<dbReference type="GO" id="GO:0070475">
    <property type="term" value="P:rRNA base methylation"/>
    <property type="evidence" value="ECO:0007669"/>
    <property type="project" value="TreeGrafter"/>
</dbReference>
<feature type="domain" description="SAM-dependent MTase RsmB/NOP-type" evidence="15">
    <location>
        <begin position="160"/>
        <end position="458"/>
    </location>
</feature>
<evidence type="ECO:0000256" key="3">
    <source>
        <dbReference type="ARBA" id="ARBA00007494"/>
    </source>
</evidence>
<accession>A0A7V2WUF7</accession>
<proteinExistence type="inferred from homology"/>
<comment type="function">
    <text evidence="1">Specifically methylates the cytosine at position 967 (m5C967) of 16S rRNA.</text>
</comment>
<evidence type="ECO:0000256" key="10">
    <source>
        <dbReference type="ARBA" id="ARBA00022884"/>
    </source>
</evidence>